<dbReference type="RefSeq" id="WP_184172059.1">
    <property type="nucleotide sequence ID" value="NZ_BAABAG010000004.1"/>
</dbReference>
<name>A0A4Y8ZN01_9MICC</name>
<reference evidence="1 2" key="1">
    <citation type="submission" date="2020-08" db="EMBL/GenBank/DDBJ databases">
        <title>Sequencing the genomes of 1000 actinobacteria strains.</title>
        <authorList>
            <person name="Klenk H.-P."/>
        </authorList>
    </citation>
    <scope>NUCLEOTIDE SEQUENCE [LARGE SCALE GENOMIC DNA]</scope>
    <source>
        <strain evidence="1 2">DSM 17945</strain>
    </source>
</reference>
<dbReference type="AlphaFoldDB" id="A0A4Y8ZN01"/>
<comment type="caution">
    <text evidence="1">The sequence shown here is derived from an EMBL/GenBank/DDBJ whole genome shotgun (WGS) entry which is preliminary data.</text>
</comment>
<dbReference type="InterPro" id="IPR029044">
    <property type="entry name" value="Nucleotide-diphossugar_trans"/>
</dbReference>
<protein>
    <recommendedName>
        <fullName evidence="3">Capsular biosynthesis protein</fullName>
    </recommendedName>
</protein>
<proteinExistence type="predicted"/>
<sequence length="297" mass="34177">MIDKIRKAGRMDLLHSARRLKHRLWLAQKHGAHVVTEGRDLIYRMRSAVSPARYDAARYELDFTALTGRNTSWKSDRPIPRVVWCVWSGTNAMSANRGACLQSIREVQHDLDVRLVTPDTLHEVVVDGHPLHPSYEHLSDVHRSDYLHAYLMHHHGGAFTGLKKHHHTWSPLIEDMQEDVDAWVTGYRVPRSSEAAYFHGPLGRDVRKNFNLLLGFSGKIVRPGSPLTSEWLAEVERRLDYYGSLLAQVPGNVYGDNPGYPVPWTRIGSQVFEPLTLKYREHIRIDPRLKPQLWGHR</sequence>
<gene>
    <name evidence="1" type="ORF">HDA33_001357</name>
</gene>
<evidence type="ECO:0008006" key="3">
    <source>
        <dbReference type="Google" id="ProtNLM"/>
    </source>
</evidence>
<evidence type="ECO:0000313" key="2">
    <source>
        <dbReference type="Proteomes" id="UP000567246"/>
    </source>
</evidence>
<dbReference type="Proteomes" id="UP000567246">
    <property type="component" value="Unassembled WGS sequence"/>
</dbReference>
<accession>A0A4Y8ZN01</accession>
<keyword evidence="2" id="KW-1185">Reference proteome</keyword>
<dbReference type="SUPFAM" id="SSF53448">
    <property type="entry name" value="Nucleotide-diphospho-sugar transferases"/>
    <property type="match status" value="1"/>
</dbReference>
<dbReference type="EMBL" id="JACHMW010000001">
    <property type="protein sequence ID" value="MBB5848793.1"/>
    <property type="molecule type" value="Genomic_DNA"/>
</dbReference>
<evidence type="ECO:0000313" key="1">
    <source>
        <dbReference type="EMBL" id="MBB5848793.1"/>
    </source>
</evidence>
<organism evidence="1 2">
    <name type="scientific">Micrococcus endophyticus</name>
    <dbReference type="NCBI Taxonomy" id="455343"/>
    <lineage>
        <taxon>Bacteria</taxon>
        <taxon>Bacillati</taxon>
        <taxon>Actinomycetota</taxon>
        <taxon>Actinomycetes</taxon>
        <taxon>Micrococcales</taxon>
        <taxon>Micrococcaceae</taxon>
        <taxon>Micrococcus</taxon>
    </lineage>
</organism>